<protein>
    <submittedName>
        <fullName evidence="2">Uncharacterized protein</fullName>
    </submittedName>
</protein>
<feature type="compositionally biased region" description="Basic and acidic residues" evidence="1">
    <location>
        <begin position="16"/>
        <end position="33"/>
    </location>
</feature>
<evidence type="ECO:0000313" key="2">
    <source>
        <dbReference type="EMBL" id="KLO13757.1"/>
    </source>
</evidence>
<evidence type="ECO:0000313" key="3">
    <source>
        <dbReference type="Proteomes" id="UP000053477"/>
    </source>
</evidence>
<sequence>MSSTDSASYHGMDFSVSERSERDPRERGTRQLEVEGYPSHQDRLLEMPNVQDWLDEMKYGMKLDPKSRELKEGMKQLSDDLQICIEVIAEQFSKHSKMITEMNSRYRTAEAALTGCRPATDAVLARRVMRDARYNVAASFMLVFPKVFSEELLNEYDQSGTTVEWENFQSKLTSFHRAHFSSEHDHIQTHSVFEGCDDCQLVYQKSSFNPYANLDDRSPFHLPLERFAAQSKDEENHPSTPDANDRILYGALKLFLPVFIWAFNELKDALLVDKGVLGQSELILEESHGALKGGLGPDLDMNPFIPDRERFLVGTGFEIRKMDEWKKNPTMLPVLDADQKSQNGGSDSSVVDNPTPLIAPTSSVFNHMAGQVSRDPVGGVAESFRASLKRKRAQAPEFGFPPNFEEPSAIRRCMEEKNKTRHLLQREPGKPVLFTAYIAAQSVVREELKIAEVTAIRSVHLLRYNIIRKALSILLDDDLIKLSLLEDSDAQRVCDHYADDANALGRFYAHSLEGLPGAPDDTPMPMTEDQSKTYERDIRKIKEVLYESNAYFADARTELEISIDTYLKVWVRLGQTDSNVDMSADAGILLSWLDQLKPAE</sequence>
<name>A0A0H2RQ50_9AGAM</name>
<organism evidence="2 3">
    <name type="scientific">Schizopora paradoxa</name>
    <dbReference type="NCBI Taxonomy" id="27342"/>
    <lineage>
        <taxon>Eukaryota</taxon>
        <taxon>Fungi</taxon>
        <taxon>Dikarya</taxon>
        <taxon>Basidiomycota</taxon>
        <taxon>Agaricomycotina</taxon>
        <taxon>Agaricomycetes</taxon>
        <taxon>Hymenochaetales</taxon>
        <taxon>Schizoporaceae</taxon>
        <taxon>Schizopora</taxon>
    </lineage>
</organism>
<dbReference type="InParanoid" id="A0A0H2RQ50"/>
<evidence type="ECO:0000256" key="1">
    <source>
        <dbReference type="SAM" id="MobiDB-lite"/>
    </source>
</evidence>
<keyword evidence="3" id="KW-1185">Reference proteome</keyword>
<dbReference type="AlphaFoldDB" id="A0A0H2RQ50"/>
<dbReference type="Proteomes" id="UP000053477">
    <property type="component" value="Unassembled WGS sequence"/>
</dbReference>
<proteinExistence type="predicted"/>
<gene>
    <name evidence="2" type="ORF">SCHPADRAFT_997080</name>
</gene>
<feature type="region of interest" description="Disordered" evidence="1">
    <location>
        <begin position="1"/>
        <end position="33"/>
    </location>
</feature>
<reference evidence="2 3" key="1">
    <citation type="submission" date="2015-04" db="EMBL/GenBank/DDBJ databases">
        <title>Complete genome sequence of Schizopora paradoxa KUC8140, a cosmopolitan wood degrader in East Asia.</title>
        <authorList>
            <consortium name="DOE Joint Genome Institute"/>
            <person name="Min B."/>
            <person name="Park H."/>
            <person name="Jang Y."/>
            <person name="Kim J.-J."/>
            <person name="Kim K.H."/>
            <person name="Pangilinan J."/>
            <person name="Lipzen A."/>
            <person name="Riley R."/>
            <person name="Grigoriev I.V."/>
            <person name="Spatafora J.W."/>
            <person name="Choi I.-G."/>
        </authorList>
    </citation>
    <scope>NUCLEOTIDE SEQUENCE [LARGE SCALE GENOMIC DNA]</scope>
    <source>
        <strain evidence="2 3">KUC8140</strain>
    </source>
</reference>
<accession>A0A0H2RQ50</accession>
<dbReference type="EMBL" id="KQ085954">
    <property type="protein sequence ID" value="KLO13757.1"/>
    <property type="molecule type" value="Genomic_DNA"/>
</dbReference>